<evidence type="ECO:0000313" key="2">
    <source>
        <dbReference type="EnsemblPlants" id="TuG1812S0001444200.01.T01"/>
    </source>
</evidence>
<dbReference type="Gramene" id="TuG1812S0001444200.01.T02">
    <property type="protein sequence ID" value="TuG1812S0001444200.01.T02"/>
    <property type="gene ID" value="TuG1812S0001444200.01"/>
</dbReference>
<dbReference type="Gramene" id="TuG1812S0001444200.01.T01">
    <property type="protein sequence ID" value="TuG1812S0001444200.01.T01"/>
    <property type="gene ID" value="TuG1812S0001444200.01"/>
</dbReference>
<protein>
    <submittedName>
        <fullName evidence="2">Uncharacterized protein</fullName>
    </submittedName>
</protein>
<dbReference type="EnsemblPlants" id="TuG1812S0001444200.01.T03">
    <property type="protein sequence ID" value="TuG1812S0001444200.01.T03"/>
    <property type="gene ID" value="TuG1812S0001444200.01"/>
</dbReference>
<evidence type="ECO:0000313" key="3">
    <source>
        <dbReference type="Proteomes" id="UP000015106"/>
    </source>
</evidence>
<sequence length="152" mass="16781">PTAPPSSPLIIAAACYSRGGRAPTVRQWLFQEARARARVLGVGCVDKEGGVNLREEMREVRIGSDCRERRRSLEATDDFFRVVGDLQPTGNVCSSSRRPAAAPSYLPWTSSSETPSSPTTATTTPRTRGRLIHLSNSFHRSHLLRPPTRPER</sequence>
<feature type="region of interest" description="Disordered" evidence="1">
    <location>
        <begin position="90"/>
        <end position="152"/>
    </location>
</feature>
<proteinExistence type="predicted"/>
<dbReference type="AlphaFoldDB" id="A0A8R7VD02"/>
<dbReference type="EnsemblPlants" id="TuG1812S0001444200.01.T02">
    <property type="protein sequence ID" value="TuG1812S0001444200.01.T02"/>
    <property type="gene ID" value="TuG1812S0001444200.01"/>
</dbReference>
<keyword evidence="3" id="KW-1185">Reference proteome</keyword>
<feature type="compositionally biased region" description="Low complexity" evidence="1">
    <location>
        <begin position="94"/>
        <end position="126"/>
    </location>
</feature>
<reference evidence="3" key="1">
    <citation type="journal article" date="2013" name="Nature">
        <title>Draft genome of the wheat A-genome progenitor Triticum urartu.</title>
        <authorList>
            <person name="Ling H.Q."/>
            <person name="Zhao S."/>
            <person name="Liu D."/>
            <person name="Wang J."/>
            <person name="Sun H."/>
            <person name="Zhang C."/>
            <person name="Fan H."/>
            <person name="Li D."/>
            <person name="Dong L."/>
            <person name="Tao Y."/>
            <person name="Gao C."/>
            <person name="Wu H."/>
            <person name="Li Y."/>
            <person name="Cui Y."/>
            <person name="Guo X."/>
            <person name="Zheng S."/>
            <person name="Wang B."/>
            <person name="Yu K."/>
            <person name="Liang Q."/>
            <person name="Yang W."/>
            <person name="Lou X."/>
            <person name="Chen J."/>
            <person name="Feng M."/>
            <person name="Jian J."/>
            <person name="Zhang X."/>
            <person name="Luo G."/>
            <person name="Jiang Y."/>
            <person name="Liu J."/>
            <person name="Wang Z."/>
            <person name="Sha Y."/>
            <person name="Zhang B."/>
            <person name="Wu H."/>
            <person name="Tang D."/>
            <person name="Shen Q."/>
            <person name="Xue P."/>
            <person name="Zou S."/>
            <person name="Wang X."/>
            <person name="Liu X."/>
            <person name="Wang F."/>
            <person name="Yang Y."/>
            <person name="An X."/>
            <person name="Dong Z."/>
            <person name="Zhang K."/>
            <person name="Zhang X."/>
            <person name="Luo M.C."/>
            <person name="Dvorak J."/>
            <person name="Tong Y."/>
            <person name="Wang J."/>
            <person name="Yang H."/>
            <person name="Li Z."/>
            <person name="Wang D."/>
            <person name="Zhang A."/>
            <person name="Wang J."/>
        </authorList>
    </citation>
    <scope>NUCLEOTIDE SEQUENCE</scope>
    <source>
        <strain evidence="3">cv. G1812</strain>
    </source>
</reference>
<dbReference type="Proteomes" id="UP000015106">
    <property type="component" value="Unassembled WGS sequence"/>
</dbReference>
<name>A0A8R7VD02_TRIUA</name>
<evidence type="ECO:0000256" key="1">
    <source>
        <dbReference type="SAM" id="MobiDB-lite"/>
    </source>
</evidence>
<organism evidence="2 3">
    <name type="scientific">Triticum urartu</name>
    <name type="common">Red wild einkorn</name>
    <name type="synonym">Crithodium urartu</name>
    <dbReference type="NCBI Taxonomy" id="4572"/>
    <lineage>
        <taxon>Eukaryota</taxon>
        <taxon>Viridiplantae</taxon>
        <taxon>Streptophyta</taxon>
        <taxon>Embryophyta</taxon>
        <taxon>Tracheophyta</taxon>
        <taxon>Spermatophyta</taxon>
        <taxon>Magnoliopsida</taxon>
        <taxon>Liliopsida</taxon>
        <taxon>Poales</taxon>
        <taxon>Poaceae</taxon>
        <taxon>BOP clade</taxon>
        <taxon>Pooideae</taxon>
        <taxon>Triticodae</taxon>
        <taxon>Triticeae</taxon>
        <taxon>Triticinae</taxon>
        <taxon>Triticum</taxon>
    </lineage>
</organism>
<reference evidence="2" key="2">
    <citation type="submission" date="2022-06" db="UniProtKB">
        <authorList>
            <consortium name="EnsemblPlants"/>
        </authorList>
    </citation>
    <scope>IDENTIFICATION</scope>
</reference>
<dbReference type="Gramene" id="TuG1812S0001444200.01.T03">
    <property type="protein sequence ID" value="TuG1812S0001444200.01.T03"/>
    <property type="gene ID" value="TuG1812S0001444200.01"/>
</dbReference>
<accession>A0A8R7VD02</accession>
<dbReference type="EnsemblPlants" id="TuG1812S0001444200.01.T01">
    <property type="protein sequence ID" value="TuG1812S0001444200.01.T01"/>
    <property type="gene ID" value="TuG1812S0001444200.01"/>
</dbReference>